<accession>A0AAD4DLW4</accession>
<protein>
    <recommendedName>
        <fullName evidence="1">F-box domain-containing protein</fullName>
    </recommendedName>
</protein>
<feature type="domain" description="F-box" evidence="1">
    <location>
        <begin position="1"/>
        <end position="46"/>
    </location>
</feature>
<dbReference type="Proteomes" id="UP001194580">
    <property type="component" value="Unassembled WGS sequence"/>
</dbReference>
<gene>
    <name evidence="2" type="ORF">BGZ95_011661</name>
</gene>
<sequence>MTTLTSLPQELIDLITSLVAKEDYFSCVHVNHAWNALFTPYIWREVRVVAESGNENRQLTVEARKALARNGHYVHTIETTDPSLVFSLVISRPYINNLESLTIHLKDHPVTSISELVISDNIVLTTATCLQIERLDIHRCSSFVATVLQNNPGLRFLSLDEGCFHYKDGKEGFVDLVQAFPKARLEKLELSFRRDASFPPHPDNNADFMAELFRAVHEAVSQPVQTPFFALTELSITSEKTIPLDPRRLTFLLRCPNLERIRLARLDDMTMKALPFFLRASSSKELRLPDMQEFGADGFEALMNHAETLEVLKVESAERLEHNAVVDLLCAARNLRRLEGPADGERTKFTTELMVFAHDTYLDHAQELADRNWALGPSMEHLQLCIEGVPRPDISYRQSGEPPIQLPQLDPALRFDVQRWIYTQLNRMVNLQELILGITDFSQRRLDHLEVDASLDSVALEEALLVHRVCGFNYGTMEFSLQSGLGLLAGLRELRLLDVRRTAHRIGAAELAWMHTNWPKLETIRGLESNWRWAADYEEGPAAKAAVDAWMAAHPRGIGSSFYL</sequence>
<evidence type="ECO:0000313" key="2">
    <source>
        <dbReference type="EMBL" id="KAG0279986.1"/>
    </source>
</evidence>
<proteinExistence type="predicted"/>
<dbReference type="InterPro" id="IPR032675">
    <property type="entry name" value="LRR_dom_sf"/>
</dbReference>
<reference evidence="2" key="1">
    <citation type="journal article" date="2020" name="Fungal Divers.">
        <title>Resolving the Mortierellaceae phylogeny through synthesis of multi-gene phylogenetics and phylogenomics.</title>
        <authorList>
            <person name="Vandepol N."/>
            <person name="Liber J."/>
            <person name="Desiro A."/>
            <person name="Na H."/>
            <person name="Kennedy M."/>
            <person name="Barry K."/>
            <person name="Grigoriev I.V."/>
            <person name="Miller A.N."/>
            <person name="O'Donnell K."/>
            <person name="Stajich J.E."/>
            <person name="Bonito G."/>
        </authorList>
    </citation>
    <scope>NUCLEOTIDE SEQUENCE</scope>
    <source>
        <strain evidence="2">NRRL 28262</strain>
    </source>
</reference>
<evidence type="ECO:0000259" key="1">
    <source>
        <dbReference type="PROSITE" id="PS50181"/>
    </source>
</evidence>
<organism evidence="2 3">
    <name type="scientific">Linnemannia exigua</name>
    <dbReference type="NCBI Taxonomy" id="604196"/>
    <lineage>
        <taxon>Eukaryota</taxon>
        <taxon>Fungi</taxon>
        <taxon>Fungi incertae sedis</taxon>
        <taxon>Mucoromycota</taxon>
        <taxon>Mortierellomycotina</taxon>
        <taxon>Mortierellomycetes</taxon>
        <taxon>Mortierellales</taxon>
        <taxon>Mortierellaceae</taxon>
        <taxon>Linnemannia</taxon>
    </lineage>
</organism>
<dbReference type="SUPFAM" id="SSF52047">
    <property type="entry name" value="RNI-like"/>
    <property type="match status" value="1"/>
</dbReference>
<dbReference type="PROSITE" id="PS50181">
    <property type="entry name" value="FBOX"/>
    <property type="match status" value="1"/>
</dbReference>
<evidence type="ECO:0000313" key="3">
    <source>
        <dbReference type="Proteomes" id="UP001194580"/>
    </source>
</evidence>
<comment type="caution">
    <text evidence="2">The sequence shown here is derived from an EMBL/GenBank/DDBJ whole genome shotgun (WGS) entry which is preliminary data.</text>
</comment>
<dbReference type="Gene3D" id="3.80.10.10">
    <property type="entry name" value="Ribonuclease Inhibitor"/>
    <property type="match status" value="1"/>
</dbReference>
<dbReference type="EMBL" id="JAAAIL010000090">
    <property type="protein sequence ID" value="KAG0279986.1"/>
    <property type="molecule type" value="Genomic_DNA"/>
</dbReference>
<dbReference type="InterPro" id="IPR001810">
    <property type="entry name" value="F-box_dom"/>
</dbReference>
<dbReference type="AlphaFoldDB" id="A0AAD4DLW4"/>
<keyword evidence="3" id="KW-1185">Reference proteome</keyword>
<name>A0AAD4DLW4_9FUNG</name>